<dbReference type="Proteomes" id="UP001152622">
    <property type="component" value="Chromosome 6"/>
</dbReference>
<keyword evidence="4" id="KW-1185">Reference proteome</keyword>
<accession>A0A9Q1FDV2</accession>
<evidence type="ECO:0000256" key="1">
    <source>
        <dbReference type="SAM" id="MobiDB-lite"/>
    </source>
</evidence>
<evidence type="ECO:0000313" key="4">
    <source>
        <dbReference type="Proteomes" id="UP001152622"/>
    </source>
</evidence>
<gene>
    <name evidence="3" type="ORF">SKAU_G00191810</name>
</gene>
<keyword evidence="2" id="KW-0472">Membrane</keyword>
<protein>
    <submittedName>
        <fullName evidence="3">Uncharacterized protein</fullName>
    </submittedName>
</protein>
<keyword evidence="2" id="KW-1133">Transmembrane helix</keyword>
<evidence type="ECO:0000313" key="3">
    <source>
        <dbReference type="EMBL" id="KAJ8356387.1"/>
    </source>
</evidence>
<proteinExistence type="predicted"/>
<keyword evidence="2" id="KW-0812">Transmembrane</keyword>
<feature type="transmembrane region" description="Helical" evidence="2">
    <location>
        <begin position="12"/>
        <end position="32"/>
    </location>
</feature>
<dbReference type="AlphaFoldDB" id="A0A9Q1FDV2"/>
<evidence type="ECO:0000256" key="2">
    <source>
        <dbReference type="SAM" id="Phobius"/>
    </source>
</evidence>
<sequence length="86" mass="9244">MLIKVKTRKSEVVLNVPVNAVSLAVAAFFVMTRFGRMGRGKKAPLPIGMGSPFSSRPHIMGLCEESGPLVPSRRAQPRSTAGKACY</sequence>
<organism evidence="3 4">
    <name type="scientific">Synaphobranchus kaupii</name>
    <name type="common">Kaup's arrowtooth eel</name>
    <dbReference type="NCBI Taxonomy" id="118154"/>
    <lineage>
        <taxon>Eukaryota</taxon>
        <taxon>Metazoa</taxon>
        <taxon>Chordata</taxon>
        <taxon>Craniata</taxon>
        <taxon>Vertebrata</taxon>
        <taxon>Euteleostomi</taxon>
        <taxon>Actinopterygii</taxon>
        <taxon>Neopterygii</taxon>
        <taxon>Teleostei</taxon>
        <taxon>Anguilliformes</taxon>
        <taxon>Synaphobranchidae</taxon>
        <taxon>Synaphobranchus</taxon>
    </lineage>
</organism>
<reference evidence="3" key="1">
    <citation type="journal article" date="2023" name="Science">
        <title>Genome structures resolve the early diversification of teleost fishes.</title>
        <authorList>
            <person name="Parey E."/>
            <person name="Louis A."/>
            <person name="Montfort J."/>
            <person name="Bouchez O."/>
            <person name="Roques C."/>
            <person name="Iampietro C."/>
            <person name="Lluch J."/>
            <person name="Castinel A."/>
            <person name="Donnadieu C."/>
            <person name="Desvignes T."/>
            <person name="Floi Bucao C."/>
            <person name="Jouanno E."/>
            <person name="Wen M."/>
            <person name="Mejri S."/>
            <person name="Dirks R."/>
            <person name="Jansen H."/>
            <person name="Henkel C."/>
            <person name="Chen W.J."/>
            <person name="Zahm M."/>
            <person name="Cabau C."/>
            <person name="Klopp C."/>
            <person name="Thompson A.W."/>
            <person name="Robinson-Rechavi M."/>
            <person name="Braasch I."/>
            <person name="Lecointre G."/>
            <person name="Bobe J."/>
            <person name="Postlethwait J.H."/>
            <person name="Berthelot C."/>
            <person name="Roest Crollius H."/>
            <person name="Guiguen Y."/>
        </authorList>
    </citation>
    <scope>NUCLEOTIDE SEQUENCE</scope>
    <source>
        <strain evidence="3">WJC10195</strain>
    </source>
</reference>
<comment type="caution">
    <text evidence="3">The sequence shown here is derived from an EMBL/GenBank/DDBJ whole genome shotgun (WGS) entry which is preliminary data.</text>
</comment>
<feature type="region of interest" description="Disordered" evidence="1">
    <location>
        <begin position="66"/>
        <end position="86"/>
    </location>
</feature>
<dbReference type="EMBL" id="JAINUF010000006">
    <property type="protein sequence ID" value="KAJ8356387.1"/>
    <property type="molecule type" value="Genomic_DNA"/>
</dbReference>
<name>A0A9Q1FDV2_SYNKA</name>